<evidence type="ECO:0000259" key="5">
    <source>
        <dbReference type="PROSITE" id="PS51755"/>
    </source>
</evidence>
<dbReference type="Proteomes" id="UP000652427">
    <property type="component" value="Unassembled WGS sequence"/>
</dbReference>
<dbReference type="InterPro" id="IPR039420">
    <property type="entry name" value="WalR-like"/>
</dbReference>
<keyword evidence="1 3" id="KW-0238">DNA-binding</keyword>
<gene>
    <name evidence="6" type="ORF">HUO14_10195</name>
</gene>
<evidence type="ECO:0000313" key="6">
    <source>
        <dbReference type="EMBL" id="NVD28274.1"/>
    </source>
</evidence>
<feature type="DNA-binding region" description="OmpR/PhoB-type" evidence="3">
    <location>
        <begin position="127"/>
        <end position="225"/>
    </location>
</feature>
<dbReference type="Pfam" id="PF00486">
    <property type="entry name" value="Trans_reg_C"/>
    <property type="match status" value="1"/>
</dbReference>
<dbReference type="InterPro" id="IPR001789">
    <property type="entry name" value="Sig_transdc_resp-reg_receiver"/>
</dbReference>
<dbReference type="PROSITE" id="PS51755">
    <property type="entry name" value="OMPR_PHOB"/>
    <property type="match status" value="1"/>
</dbReference>
<feature type="domain" description="OmpR/PhoB-type" evidence="5">
    <location>
        <begin position="127"/>
        <end position="225"/>
    </location>
</feature>
<evidence type="ECO:0000256" key="3">
    <source>
        <dbReference type="PROSITE-ProRule" id="PRU01091"/>
    </source>
</evidence>
<keyword evidence="7" id="KW-1185">Reference proteome</keyword>
<dbReference type="EMBL" id="JABWMH010000003">
    <property type="protein sequence ID" value="NVD28274.1"/>
    <property type="molecule type" value="Genomic_DNA"/>
</dbReference>
<dbReference type="PANTHER" id="PTHR48111">
    <property type="entry name" value="REGULATOR OF RPOS"/>
    <property type="match status" value="1"/>
</dbReference>
<feature type="modified residue" description="4-aspartylphosphate" evidence="2">
    <location>
        <position position="53"/>
    </location>
</feature>
<protein>
    <submittedName>
        <fullName evidence="6">Response regulator transcription factor</fullName>
    </submittedName>
</protein>
<keyword evidence="2" id="KW-0597">Phosphoprotein</keyword>
<dbReference type="Pfam" id="PF00072">
    <property type="entry name" value="Response_reg"/>
    <property type="match status" value="1"/>
</dbReference>
<evidence type="ECO:0000256" key="1">
    <source>
        <dbReference type="ARBA" id="ARBA00023125"/>
    </source>
</evidence>
<proteinExistence type="predicted"/>
<name>A0ABX2N3L0_9SPHN</name>
<dbReference type="CDD" id="cd00383">
    <property type="entry name" value="trans_reg_C"/>
    <property type="match status" value="1"/>
</dbReference>
<dbReference type="SMART" id="SM00862">
    <property type="entry name" value="Trans_reg_C"/>
    <property type="match status" value="1"/>
</dbReference>
<accession>A0ABX2N3L0</accession>
<sequence>MNAKILLVDDETALIRSLQPVLTAQGYSVEAAGTAAEALKKAKDTVFDIILLDLGLPDADGKEIISKLLSFNPVSILILSARHQEAEKVAALDQGADDFVNKPFNIEELLARIRAAVRRLRNEAVKSQEFHSGQLSIDFRKRKVVLMDQEIKFSPKEFDLLEILARHAGQVVTHRQLLLAGWNDPNVDTQYLRSYMALIRQKLEYDSSQPEYLLTEPGVGYRLDIESEH</sequence>
<dbReference type="PANTHER" id="PTHR48111:SF50">
    <property type="entry name" value="KDP OPERON TRANSCRIPTIONAL REGULATORY PROTEIN KDPE"/>
    <property type="match status" value="1"/>
</dbReference>
<dbReference type="Gene3D" id="3.40.50.2300">
    <property type="match status" value="1"/>
</dbReference>
<dbReference type="InterPro" id="IPR001867">
    <property type="entry name" value="OmpR/PhoB-type_DNA-bd"/>
</dbReference>
<dbReference type="InterPro" id="IPR011006">
    <property type="entry name" value="CheY-like_superfamily"/>
</dbReference>
<evidence type="ECO:0000313" key="7">
    <source>
        <dbReference type="Proteomes" id="UP000652427"/>
    </source>
</evidence>
<organism evidence="6 7">
    <name type="scientific">Parasphingorhabdus flavimaris</name>
    <dbReference type="NCBI Taxonomy" id="266812"/>
    <lineage>
        <taxon>Bacteria</taxon>
        <taxon>Pseudomonadati</taxon>
        <taxon>Pseudomonadota</taxon>
        <taxon>Alphaproteobacteria</taxon>
        <taxon>Sphingomonadales</taxon>
        <taxon>Sphingomonadaceae</taxon>
        <taxon>Parasphingorhabdus</taxon>
    </lineage>
</organism>
<reference evidence="6 7" key="1">
    <citation type="submission" date="2020-06" db="EMBL/GenBank/DDBJ databases">
        <authorList>
            <person name="Kim S.-J."/>
            <person name="Park S.-J."/>
        </authorList>
    </citation>
    <scope>NUCLEOTIDE SEQUENCE [LARGE SCALE GENOMIC DNA]</scope>
    <source>
        <strain evidence="6 7">SW-151</strain>
    </source>
</reference>
<dbReference type="RefSeq" id="WP_176279795.1">
    <property type="nucleotide sequence ID" value="NZ_JABWMH010000003.1"/>
</dbReference>
<dbReference type="PROSITE" id="PS50110">
    <property type="entry name" value="RESPONSE_REGULATORY"/>
    <property type="match status" value="1"/>
</dbReference>
<evidence type="ECO:0000256" key="2">
    <source>
        <dbReference type="PROSITE-ProRule" id="PRU00169"/>
    </source>
</evidence>
<dbReference type="Gene3D" id="6.10.250.690">
    <property type="match status" value="1"/>
</dbReference>
<dbReference type="SUPFAM" id="SSF52172">
    <property type="entry name" value="CheY-like"/>
    <property type="match status" value="1"/>
</dbReference>
<evidence type="ECO:0000259" key="4">
    <source>
        <dbReference type="PROSITE" id="PS50110"/>
    </source>
</evidence>
<feature type="domain" description="Response regulatory" evidence="4">
    <location>
        <begin position="4"/>
        <end position="117"/>
    </location>
</feature>
<dbReference type="SMART" id="SM00448">
    <property type="entry name" value="REC"/>
    <property type="match status" value="1"/>
</dbReference>
<dbReference type="Gene3D" id="1.10.10.10">
    <property type="entry name" value="Winged helix-like DNA-binding domain superfamily/Winged helix DNA-binding domain"/>
    <property type="match status" value="1"/>
</dbReference>
<comment type="caution">
    <text evidence="6">The sequence shown here is derived from an EMBL/GenBank/DDBJ whole genome shotgun (WGS) entry which is preliminary data.</text>
</comment>
<dbReference type="InterPro" id="IPR036388">
    <property type="entry name" value="WH-like_DNA-bd_sf"/>
</dbReference>